<sequence>MQLFRHTRPRGPTPVPITSQKSCHLGAKPRILIIGAGYRGYSYAEPIHSSGEGIIAAVAEPSEFKRRAFGERFIWGTGKPLEGQAFTSWEDFISYEANRRELERTTGTVMDPGIDAVFVCLLDELHATVVQAVAPLGLHILCEKPLATRLSDLLGIYGTLLKSWETLQTEAIFAVGLVLRHSLPQVMLRKLVREDRAVGHVISVEHTEAVGWKHFEHCYVRYVHAQTTNYRDKLLIISRGPWRRESTSAPSLLTKSCHDIDFLLWLLCSPTSTSTPEPPHLPSKVTSSGRLHFFRQANKPSGAGTATNCLSCPVETTCQYSAKALYLHQHLRAGNSDRPVNAIVPDIEDVFRKQGLPSAAKRLLEVLGEDYDDKTPASQVSRRNWYGRCVWESDNDVCDDQMVTIEWKDELLPFPQSQKNGSNGSSRSSKQQFYAGNLGTEPQYRPAKIAQFHMVALTDAISRRRGRISGTTGEIVYDAATIRVSDFRSGSEVAYNIPSAKGGHDGGDDGLALSFVRAVAKVKRGEMGVSEAQRTFLNCTVEELLRSHLAVFWVEEARIGGTALKWQEWWARVVETKLKGMGLTGNF</sequence>
<proteinExistence type="predicted"/>
<evidence type="ECO:0000313" key="2">
    <source>
        <dbReference type="Proteomes" id="UP001177260"/>
    </source>
</evidence>
<protein>
    <submittedName>
        <fullName evidence="1">Uncharacterized protein</fullName>
    </submittedName>
</protein>
<organism evidence="1 2">
    <name type="scientific">Aspergillus melleus</name>
    <dbReference type="NCBI Taxonomy" id="138277"/>
    <lineage>
        <taxon>Eukaryota</taxon>
        <taxon>Fungi</taxon>
        <taxon>Dikarya</taxon>
        <taxon>Ascomycota</taxon>
        <taxon>Pezizomycotina</taxon>
        <taxon>Eurotiomycetes</taxon>
        <taxon>Eurotiomycetidae</taxon>
        <taxon>Eurotiales</taxon>
        <taxon>Aspergillaceae</taxon>
        <taxon>Aspergillus</taxon>
        <taxon>Aspergillus subgen. Circumdati</taxon>
    </lineage>
</organism>
<accession>A0ACC3BGY2</accession>
<evidence type="ECO:0000313" key="1">
    <source>
        <dbReference type="EMBL" id="KAK1150023.1"/>
    </source>
</evidence>
<reference evidence="1 2" key="1">
    <citation type="journal article" date="2023" name="ACS Omega">
        <title>Identification of the Neoaspergillic Acid Biosynthesis Gene Cluster by Establishing an In Vitro CRISPR-Ribonucleoprotein Genetic System in Aspergillus melleus.</title>
        <authorList>
            <person name="Yuan B."/>
            <person name="Grau M.F."/>
            <person name="Murata R.M."/>
            <person name="Torok T."/>
            <person name="Venkateswaran K."/>
            <person name="Stajich J.E."/>
            <person name="Wang C.C.C."/>
        </authorList>
    </citation>
    <scope>NUCLEOTIDE SEQUENCE [LARGE SCALE GENOMIC DNA]</scope>
    <source>
        <strain evidence="1 2">IMV 1140</strain>
    </source>
</reference>
<dbReference type="Proteomes" id="UP001177260">
    <property type="component" value="Unassembled WGS sequence"/>
</dbReference>
<name>A0ACC3BGY2_9EURO</name>
<keyword evidence="2" id="KW-1185">Reference proteome</keyword>
<gene>
    <name evidence="1" type="ORF">N8T08_003581</name>
</gene>
<comment type="caution">
    <text evidence="1">The sequence shown here is derived from an EMBL/GenBank/DDBJ whole genome shotgun (WGS) entry which is preliminary data.</text>
</comment>
<dbReference type="EMBL" id="JAOPJF010000002">
    <property type="protein sequence ID" value="KAK1150023.1"/>
    <property type="molecule type" value="Genomic_DNA"/>
</dbReference>